<feature type="signal peptide" evidence="1">
    <location>
        <begin position="1"/>
        <end position="21"/>
    </location>
</feature>
<keyword evidence="1" id="KW-0732">Signal</keyword>
<accession>A0ABT9JGB1</accession>
<dbReference type="EMBL" id="JAVAMQ010000024">
    <property type="protein sequence ID" value="MDP5308848.1"/>
    <property type="molecule type" value="Genomic_DNA"/>
</dbReference>
<gene>
    <name evidence="2" type="ORF">Q5Y72_17335</name>
</gene>
<organism evidence="2 3">
    <name type="scientific">Paracoccus spongiarum</name>
    <dbReference type="NCBI Taxonomy" id="3064387"/>
    <lineage>
        <taxon>Bacteria</taxon>
        <taxon>Pseudomonadati</taxon>
        <taxon>Pseudomonadota</taxon>
        <taxon>Alphaproteobacteria</taxon>
        <taxon>Rhodobacterales</taxon>
        <taxon>Paracoccaceae</taxon>
        <taxon>Paracoccus</taxon>
    </lineage>
</organism>
<name>A0ABT9JGB1_9RHOB</name>
<sequence length="130" mass="13261">MADAASMLAVTMAGLCCLAQAGEVAPATITARQPVTLCDAAGRPGDLRAVLTVLSLTSPEDGTAPAPRIAVEADTGETTLIGLFPANDLSDPDAARQFFLPGGGAARCWTLRLTGPGRAQVTLTRSQPLE</sequence>
<comment type="caution">
    <text evidence="2">The sequence shown here is derived from an EMBL/GenBank/DDBJ whole genome shotgun (WGS) entry which is preliminary data.</text>
</comment>
<dbReference type="Proteomes" id="UP001224997">
    <property type="component" value="Unassembled WGS sequence"/>
</dbReference>
<feature type="chain" id="PRO_5047061519" evidence="1">
    <location>
        <begin position="22"/>
        <end position="130"/>
    </location>
</feature>
<evidence type="ECO:0000313" key="2">
    <source>
        <dbReference type="EMBL" id="MDP5308848.1"/>
    </source>
</evidence>
<evidence type="ECO:0000256" key="1">
    <source>
        <dbReference type="SAM" id="SignalP"/>
    </source>
</evidence>
<proteinExistence type="predicted"/>
<protein>
    <submittedName>
        <fullName evidence="2">Uncharacterized protein</fullName>
    </submittedName>
</protein>
<dbReference type="RefSeq" id="WP_305964682.1">
    <property type="nucleotide sequence ID" value="NZ_JAVAMQ010000024.1"/>
</dbReference>
<reference evidence="2 3" key="1">
    <citation type="submission" date="2023-08" db="EMBL/GenBank/DDBJ databases">
        <authorList>
            <person name="Park J.-S."/>
        </authorList>
    </citation>
    <scope>NUCLEOTIDE SEQUENCE [LARGE SCALE GENOMIC DNA]</scope>
    <source>
        <strain evidence="2 3">2205BS29-5</strain>
    </source>
</reference>
<evidence type="ECO:0000313" key="3">
    <source>
        <dbReference type="Proteomes" id="UP001224997"/>
    </source>
</evidence>
<keyword evidence="3" id="KW-1185">Reference proteome</keyword>